<organism evidence="1 2">
    <name type="scientific">Chironomus riparius</name>
    <dbReference type="NCBI Taxonomy" id="315576"/>
    <lineage>
        <taxon>Eukaryota</taxon>
        <taxon>Metazoa</taxon>
        <taxon>Ecdysozoa</taxon>
        <taxon>Arthropoda</taxon>
        <taxon>Hexapoda</taxon>
        <taxon>Insecta</taxon>
        <taxon>Pterygota</taxon>
        <taxon>Neoptera</taxon>
        <taxon>Endopterygota</taxon>
        <taxon>Diptera</taxon>
        <taxon>Nematocera</taxon>
        <taxon>Chironomoidea</taxon>
        <taxon>Chironomidae</taxon>
        <taxon>Chironominae</taxon>
        <taxon>Chironomus</taxon>
    </lineage>
</organism>
<sequence>MENDKEIIKENNNVEEDIVESPEKSKYEKMITKRDVRKFSLIPKKIKRLKENKNAANSGINISANHIRLQLNAGNKMMVKNGSNQKLKFFASRIPRE</sequence>
<protein>
    <submittedName>
        <fullName evidence="1">Uncharacterized protein</fullName>
    </submittedName>
</protein>
<accession>A0A9N9RIZ5</accession>
<dbReference type="AlphaFoldDB" id="A0A9N9RIZ5"/>
<dbReference type="EMBL" id="OU895877">
    <property type="protein sequence ID" value="CAG9797708.1"/>
    <property type="molecule type" value="Genomic_DNA"/>
</dbReference>
<evidence type="ECO:0000313" key="2">
    <source>
        <dbReference type="Proteomes" id="UP001153620"/>
    </source>
</evidence>
<proteinExistence type="predicted"/>
<reference evidence="1" key="2">
    <citation type="submission" date="2022-10" db="EMBL/GenBank/DDBJ databases">
        <authorList>
            <consortium name="ENA_rothamsted_submissions"/>
            <consortium name="culmorum"/>
            <person name="King R."/>
        </authorList>
    </citation>
    <scope>NUCLEOTIDE SEQUENCE</scope>
</reference>
<keyword evidence="2" id="KW-1185">Reference proteome</keyword>
<dbReference type="Proteomes" id="UP001153620">
    <property type="component" value="Chromosome 1"/>
</dbReference>
<evidence type="ECO:0000313" key="1">
    <source>
        <dbReference type="EMBL" id="CAG9797708.1"/>
    </source>
</evidence>
<name>A0A9N9RIZ5_9DIPT</name>
<reference evidence="1" key="1">
    <citation type="submission" date="2022-01" db="EMBL/GenBank/DDBJ databases">
        <authorList>
            <person name="King R."/>
        </authorList>
    </citation>
    <scope>NUCLEOTIDE SEQUENCE</scope>
</reference>
<gene>
    <name evidence="1" type="ORF">CHIRRI_LOCUS697</name>
</gene>